<gene>
    <name evidence="1" type="ORF">BDCR2A_01806</name>
</gene>
<reference evidence="1 2" key="1">
    <citation type="submission" date="2013-12" db="EMBL/GenBank/DDBJ databases">
        <title>Comparative genomics of relapsing fever spirochetes.</title>
        <authorList>
            <person name="Schwan T.G."/>
            <person name="Raffel S.J."/>
            <person name="Porcella S.F."/>
        </authorList>
    </citation>
    <scope>NUCLEOTIDE SEQUENCE [LARGE SCALE GENOMIC DNA]</scope>
    <source>
        <strain evidence="1 2">CR2A</strain>
    </source>
</reference>
<organism evidence="1 2">
    <name type="scientific">Borrelia duttonii CR2A</name>
    <dbReference type="NCBI Taxonomy" id="1432657"/>
    <lineage>
        <taxon>Bacteria</taxon>
        <taxon>Pseudomonadati</taxon>
        <taxon>Spirochaetota</taxon>
        <taxon>Spirochaetia</taxon>
        <taxon>Spirochaetales</taxon>
        <taxon>Borreliaceae</taxon>
        <taxon>Borrelia</taxon>
    </lineage>
</organism>
<dbReference type="PATRIC" id="fig|1432657.3.peg.1701"/>
<dbReference type="EMBL" id="AZIT01000074">
    <property type="protein sequence ID" value="ETZ17266.1"/>
    <property type="molecule type" value="Genomic_DNA"/>
</dbReference>
<comment type="caution">
    <text evidence="1">The sequence shown here is derived from an EMBL/GenBank/DDBJ whole genome shotgun (WGS) entry which is preliminary data.</text>
</comment>
<proteinExistence type="predicted"/>
<evidence type="ECO:0000313" key="2">
    <source>
        <dbReference type="Proteomes" id="UP000019148"/>
    </source>
</evidence>
<name>W6TW03_9SPIR</name>
<dbReference type="AlphaFoldDB" id="W6TW03"/>
<accession>W6TW03</accession>
<evidence type="ECO:0000313" key="1">
    <source>
        <dbReference type="EMBL" id="ETZ17266.1"/>
    </source>
</evidence>
<dbReference type="Proteomes" id="UP000019148">
    <property type="component" value="Unassembled WGS sequence"/>
</dbReference>
<sequence length="51" mass="5667">MFSISNTLEGKLGDVSMLPSFLYCYKCSIKIGIILGKMRKYSSIESNGEGR</sequence>
<protein>
    <submittedName>
        <fullName evidence="1">Uncharacterized protein</fullName>
    </submittedName>
</protein>